<name>A0A0K0DF59_ANGCA</name>
<evidence type="ECO:0000313" key="9">
    <source>
        <dbReference type="WBParaSite" id="ACAC_0000957501-mRNA-1"/>
    </source>
</evidence>
<dbReference type="GO" id="GO:0005737">
    <property type="term" value="C:cytoplasm"/>
    <property type="evidence" value="ECO:0007669"/>
    <property type="project" value="UniProtKB-SubCell"/>
</dbReference>
<dbReference type="Gene3D" id="3.40.50.1010">
    <property type="entry name" value="5'-nuclease"/>
    <property type="match status" value="1"/>
</dbReference>
<dbReference type="InterPro" id="IPR045153">
    <property type="entry name" value="Est1/Ebs1-like"/>
</dbReference>
<dbReference type="Pfam" id="PF10373">
    <property type="entry name" value="EST1_DNA_bind"/>
    <property type="match status" value="1"/>
</dbReference>
<dbReference type="InterPro" id="IPR018834">
    <property type="entry name" value="DNA/RNA-bd_Est1-type"/>
</dbReference>
<evidence type="ECO:0000256" key="1">
    <source>
        <dbReference type="ARBA" id="ARBA00004123"/>
    </source>
</evidence>
<proteinExistence type="predicted"/>
<dbReference type="Gene3D" id="1.25.40.10">
    <property type="entry name" value="Tetratricopeptide repeat domain"/>
    <property type="match status" value="1"/>
</dbReference>
<dbReference type="InterPro" id="IPR029060">
    <property type="entry name" value="PIN-like_dom_sf"/>
</dbReference>
<dbReference type="AlphaFoldDB" id="A0A0K0DF59"/>
<dbReference type="SUPFAM" id="SSF88723">
    <property type="entry name" value="PIN domain-like"/>
    <property type="match status" value="1"/>
</dbReference>
<feature type="compositionally biased region" description="Polar residues" evidence="6">
    <location>
        <begin position="107"/>
        <end position="125"/>
    </location>
</feature>
<keyword evidence="3" id="KW-0963">Cytoplasm</keyword>
<dbReference type="GO" id="GO:0005697">
    <property type="term" value="C:telomerase holoenzyme complex"/>
    <property type="evidence" value="ECO:0007669"/>
    <property type="project" value="TreeGrafter"/>
</dbReference>
<accession>A0A0K0DF59</accession>
<keyword evidence="8" id="KW-1185">Reference proteome</keyword>
<evidence type="ECO:0000256" key="3">
    <source>
        <dbReference type="ARBA" id="ARBA00022490"/>
    </source>
</evidence>
<dbReference type="Proteomes" id="UP000035642">
    <property type="component" value="Unassembled WGS sequence"/>
</dbReference>
<dbReference type="STRING" id="6313.A0A0K0DF59"/>
<protein>
    <submittedName>
        <fullName evidence="9">PINc domain-containing protein</fullName>
    </submittedName>
</protein>
<evidence type="ECO:0000259" key="7">
    <source>
        <dbReference type="SMART" id="SM00670"/>
    </source>
</evidence>
<evidence type="ECO:0000256" key="6">
    <source>
        <dbReference type="SAM" id="MobiDB-lite"/>
    </source>
</evidence>
<dbReference type="Pfam" id="PF10374">
    <property type="entry name" value="EST1"/>
    <property type="match status" value="1"/>
</dbReference>
<evidence type="ECO:0000256" key="2">
    <source>
        <dbReference type="ARBA" id="ARBA00004496"/>
    </source>
</evidence>
<organism evidence="8 9">
    <name type="scientific">Angiostrongylus cantonensis</name>
    <name type="common">Rat lungworm</name>
    <dbReference type="NCBI Taxonomy" id="6313"/>
    <lineage>
        <taxon>Eukaryota</taxon>
        <taxon>Metazoa</taxon>
        <taxon>Ecdysozoa</taxon>
        <taxon>Nematoda</taxon>
        <taxon>Chromadorea</taxon>
        <taxon>Rhabditida</taxon>
        <taxon>Rhabditina</taxon>
        <taxon>Rhabditomorpha</taxon>
        <taxon>Strongyloidea</taxon>
        <taxon>Metastrongylidae</taxon>
        <taxon>Angiostrongylus</taxon>
    </lineage>
</organism>
<keyword evidence="4" id="KW-0866">Nonsense-mediated mRNA decay</keyword>
<dbReference type="InterPro" id="IPR019458">
    <property type="entry name" value="Est1-like_N"/>
</dbReference>
<comment type="subcellular location">
    <subcellularLocation>
        <location evidence="2">Cytoplasm</location>
    </subcellularLocation>
    <subcellularLocation>
        <location evidence="1">Nucleus</location>
    </subcellularLocation>
</comment>
<dbReference type="SUPFAM" id="SSF48452">
    <property type="entry name" value="TPR-like"/>
    <property type="match status" value="1"/>
</dbReference>
<dbReference type="InterPro" id="IPR011990">
    <property type="entry name" value="TPR-like_helical_dom_sf"/>
</dbReference>
<dbReference type="GO" id="GO:0070034">
    <property type="term" value="F:telomerase RNA binding"/>
    <property type="evidence" value="ECO:0007669"/>
    <property type="project" value="TreeGrafter"/>
</dbReference>
<feature type="region of interest" description="Disordered" evidence="6">
    <location>
        <begin position="140"/>
        <end position="206"/>
    </location>
</feature>
<evidence type="ECO:0000256" key="4">
    <source>
        <dbReference type="ARBA" id="ARBA00023161"/>
    </source>
</evidence>
<feature type="compositionally biased region" description="Basic and acidic residues" evidence="6">
    <location>
        <begin position="159"/>
        <end position="172"/>
    </location>
</feature>
<feature type="compositionally biased region" description="Polar residues" evidence="6">
    <location>
        <begin position="43"/>
        <end position="54"/>
    </location>
</feature>
<feature type="region of interest" description="Disordered" evidence="6">
    <location>
        <begin position="247"/>
        <end position="321"/>
    </location>
</feature>
<feature type="compositionally biased region" description="Basic and acidic residues" evidence="6">
    <location>
        <begin position="247"/>
        <end position="272"/>
    </location>
</feature>
<dbReference type="Pfam" id="PF13638">
    <property type="entry name" value="PIN_4"/>
    <property type="match status" value="1"/>
</dbReference>
<evidence type="ECO:0000256" key="5">
    <source>
        <dbReference type="ARBA" id="ARBA00023242"/>
    </source>
</evidence>
<reference evidence="9" key="2">
    <citation type="submission" date="2016-04" db="UniProtKB">
        <authorList>
            <consortium name="WormBaseParasite"/>
        </authorList>
    </citation>
    <scope>IDENTIFICATION</scope>
</reference>
<feature type="compositionally biased region" description="Low complexity" evidence="6">
    <location>
        <begin position="66"/>
        <end position="75"/>
    </location>
</feature>
<dbReference type="PANTHER" id="PTHR15696">
    <property type="entry name" value="SMG-7 SUPPRESSOR WITH MORPHOLOGICAL EFFECT ON GENITALIA PROTEIN 7"/>
    <property type="match status" value="1"/>
</dbReference>
<evidence type="ECO:0000313" key="8">
    <source>
        <dbReference type="Proteomes" id="UP000035642"/>
    </source>
</evidence>
<dbReference type="SMART" id="SM00670">
    <property type="entry name" value="PINc"/>
    <property type="match status" value="1"/>
</dbReference>
<keyword evidence="5" id="KW-0539">Nucleus</keyword>
<dbReference type="WBParaSite" id="ACAC_0000957501-mRNA-1">
    <property type="protein sequence ID" value="ACAC_0000957501-mRNA-1"/>
    <property type="gene ID" value="ACAC_0000957501"/>
</dbReference>
<feature type="region of interest" description="Disordered" evidence="6">
    <location>
        <begin position="382"/>
        <end position="412"/>
    </location>
</feature>
<dbReference type="GO" id="GO:0042162">
    <property type="term" value="F:telomeric DNA binding"/>
    <property type="evidence" value="ECO:0007669"/>
    <property type="project" value="TreeGrafter"/>
</dbReference>
<dbReference type="PANTHER" id="PTHR15696:SF0">
    <property type="entry name" value="TELOMERASE-BINDING PROTEIN EST1A"/>
    <property type="match status" value="1"/>
</dbReference>
<dbReference type="CDD" id="cd09885">
    <property type="entry name" value="PIN_Smg6-like"/>
    <property type="match status" value="1"/>
</dbReference>
<feature type="domain" description="PIN" evidence="7">
    <location>
        <begin position="928"/>
        <end position="1082"/>
    </location>
</feature>
<dbReference type="InterPro" id="IPR002716">
    <property type="entry name" value="PIN_dom"/>
</dbReference>
<reference evidence="8" key="1">
    <citation type="submission" date="2012-09" db="EMBL/GenBank/DDBJ databases">
        <authorList>
            <person name="Martin A.A."/>
        </authorList>
    </citation>
    <scope>NUCLEOTIDE SEQUENCE</scope>
</reference>
<sequence>MADGDGQGCSSSATSTTRTRKARPEIQIYRPASPGSFEDCGDSGSTTPDASISSEQHDSPSKLVNSRGFSRSGRFSADKKVCNLNDVNMATSVRKRNARDYNDRQASRMSSAQNSTQSLYDPQQSEGYLDYRSSFRRRQGNFNIGKAPSPVRFRRKSQQHTERSSMRAESGRRNVAHRKRNDSLNSTQSECLAQLPDRSAVDATSETQSVADDAISSSSLSYMQLCQSFESLGSFDWSKEVESEYNAKHSEEAEEKSPTESSFRFKDSDRSSIRGSIVEEEYDCSGVSSGERTPTEESGDEKHWNNRREKRLSRPARDDIQSSCYSSRNFAQTGNKTSRLTGRITIDRSNTECNMAGNASPLASRISGVSLRNELQKPYRPLAMRVSGKSDGADSDVRHSKKTTTPSSEPQKVTDFPVYREISNNEGPIMQKINDSITSLLLRVRKRDIKAAEKVVELSDDLCEIYYKLLPRDISFTFTMNLEQHLWKQAFYKPIEVFKSVVNSPKDSTRAFRAALLSLLNNGISFYMRVIDLYEKELHVDLEKLILFSFDQNEAFWDVCHRPNHDSGRKIATKSYSRHLIALGDLKRYKTLIEGSEDYSDARAMYLRSAQLWPSSGHCYNQLAVIAYFSASLFNVVYFGQALDEIFYCVRALSSGHPFEVARDRLYARLAAMKRKLIRFKVDKYEPLLDHECGEVREDAELAASADRPYELWLDNEDSDIETNEEDAHIFRSFLEQQPSKLAALVEQESSPVTAGQLIQIVALFIYAVHCNAIVGWSHFHFLHMFRIRGDEDVCSVQQQQAVRALVTVFGALLRISRVLPAVCVLCEWFSCPIASAIYRTMPSVEPLSLSIIEIDTWHLLAEIANELIRWQDSGQLAKIMSSTDTSHSCILPELAFISSFSSVFPPFPRILNYTCPSTDSIETVKPYYVVIDTNAFIDQLCAIQKIVQCERFRVLIPTTVVEELIELQHGEQGSSGVEAVTEGARQAMIWLREQTRQKKTSRLFTLTTRGKRLPIAVVRERAGDDGDLVNDDRILHSCLNFTQLEPAPDGTFSNFKVPQGREIPIIYRNLVLLTDDRVLNMKAMSQHIPCRTVTRFMKWAKIR</sequence>
<feature type="region of interest" description="Disordered" evidence="6">
    <location>
        <begin position="1"/>
        <end position="125"/>
    </location>
</feature>
<dbReference type="GO" id="GO:0000184">
    <property type="term" value="P:nuclear-transcribed mRNA catabolic process, nonsense-mediated decay"/>
    <property type="evidence" value="ECO:0007669"/>
    <property type="project" value="UniProtKB-KW"/>
</dbReference>